<feature type="compositionally biased region" description="Basic and acidic residues" evidence="1">
    <location>
        <begin position="65"/>
        <end position="86"/>
    </location>
</feature>
<dbReference type="EMBL" id="JACJVN010000063">
    <property type="protein sequence ID" value="MBB6678876.1"/>
    <property type="molecule type" value="Genomic_DNA"/>
</dbReference>
<comment type="caution">
    <text evidence="3">The sequence shown here is derived from an EMBL/GenBank/DDBJ whole genome shotgun (WGS) entry which is preliminary data.</text>
</comment>
<evidence type="ECO:0000313" key="3">
    <source>
        <dbReference type="EMBL" id="MBB6678876.1"/>
    </source>
</evidence>
<dbReference type="GO" id="GO:0005829">
    <property type="term" value="C:cytosol"/>
    <property type="evidence" value="ECO:0007669"/>
    <property type="project" value="TreeGrafter"/>
</dbReference>
<protein>
    <submittedName>
        <fullName evidence="3">IS30 family transposase</fullName>
    </submittedName>
</protein>
<gene>
    <name evidence="3" type="ORF">H4Q31_16420</name>
</gene>
<dbReference type="InterPro" id="IPR051917">
    <property type="entry name" value="Transposase-Integrase"/>
</dbReference>
<feature type="domain" description="Transposase IS30-like HTH" evidence="2">
    <location>
        <begin position="3"/>
        <end position="33"/>
    </location>
</feature>
<keyword evidence="4" id="KW-1185">Reference proteome</keyword>
<dbReference type="PANTHER" id="PTHR10948:SF23">
    <property type="entry name" value="TRANSPOSASE INSI FOR INSERTION SEQUENCE ELEMENT IS30A-RELATED"/>
    <property type="match status" value="1"/>
</dbReference>
<reference evidence="3 4" key="1">
    <citation type="submission" date="2020-08" db="EMBL/GenBank/DDBJ databases">
        <title>Cohnella phylogeny.</title>
        <authorList>
            <person name="Dunlap C."/>
        </authorList>
    </citation>
    <scope>NUCLEOTIDE SEQUENCE [LARGE SCALE GENOMIC DNA]</scope>
    <source>
        <strain evidence="3 4">DSM 103658</strain>
    </source>
</reference>
<name>A0A841TF13_9BACL</name>
<dbReference type="Pfam" id="PF13936">
    <property type="entry name" value="HTH_38"/>
    <property type="match status" value="1"/>
</dbReference>
<evidence type="ECO:0000256" key="1">
    <source>
        <dbReference type="SAM" id="MobiDB-lite"/>
    </source>
</evidence>
<evidence type="ECO:0000259" key="2">
    <source>
        <dbReference type="Pfam" id="PF13936"/>
    </source>
</evidence>
<feature type="compositionally biased region" description="Basic residues" evidence="1">
    <location>
        <begin position="87"/>
        <end position="98"/>
    </location>
</feature>
<dbReference type="InterPro" id="IPR025246">
    <property type="entry name" value="IS30-like_HTH"/>
</dbReference>
<evidence type="ECO:0000313" key="4">
    <source>
        <dbReference type="Proteomes" id="UP000574133"/>
    </source>
</evidence>
<dbReference type="AlphaFoldDB" id="A0A841TF13"/>
<dbReference type="PANTHER" id="PTHR10948">
    <property type="entry name" value="TRANSPOSASE"/>
    <property type="match status" value="1"/>
</dbReference>
<feature type="region of interest" description="Disordered" evidence="1">
    <location>
        <begin position="33"/>
        <end position="98"/>
    </location>
</feature>
<dbReference type="GO" id="GO:0032196">
    <property type="term" value="P:transposition"/>
    <property type="evidence" value="ECO:0007669"/>
    <property type="project" value="TreeGrafter"/>
</dbReference>
<dbReference type="Proteomes" id="UP000574133">
    <property type="component" value="Unassembled WGS sequence"/>
</dbReference>
<organism evidence="3 4">
    <name type="scientific">Cohnella lubricantis</name>
    <dbReference type="NCBI Taxonomy" id="2163172"/>
    <lineage>
        <taxon>Bacteria</taxon>
        <taxon>Bacillati</taxon>
        <taxon>Bacillota</taxon>
        <taxon>Bacilli</taxon>
        <taxon>Bacillales</taxon>
        <taxon>Paenibacillaceae</taxon>
        <taxon>Cohnella</taxon>
    </lineage>
</organism>
<accession>A0A841TF13</accession>
<dbReference type="GO" id="GO:0004803">
    <property type="term" value="F:transposase activity"/>
    <property type="evidence" value="ECO:0007669"/>
    <property type="project" value="TreeGrafter"/>
</dbReference>
<sequence>MLETLHRLGWSTRAIGQQLGRHHSSIARELHRGQMNSSHEGAPAQEAYQQRRAFSVPPGKYTPELAKELQEKLEKTWSPEQIAERRRSPRRHSNPSAS</sequence>
<proteinExistence type="predicted"/>